<reference evidence="2" key="1">
    <citation type="journal article" date="2015" name="Nature">
        <title>Complex archaea that bridge the gap between prokaryotes and eukaryotes.</title>
        <authorList>
            <person name="Spang A."/>
            <person name="Saw J.H."/>
            <person name="Jorgensen S.L."/>
            <person name="Zaremba-Niedzwiedzka K."/>
            <person name="Martijn J."/>
            <person name="Lind A.E."/>
            <person name="van Eijk R."/>
            <person name="Schleper C."/>
            <person name="Guy L."/>
            <person name="Ettema T.J."/>
        </authorList>
    </citation>
    <scope>NUCLEOTIDE SEQUENCE</scope>
</reference>
<evidence type="ECO:0008006" key="3">
    <source>
        <dbReference type="Google" id="ProtNLM"/>
    </source>
</evidence>
<feature type="region of interest" description="Disordered" evidence="1">
    <location>
        <begin position="1"/>
        <end position="27"/>
    </location>
</feature>
<name>A0A0F9JS69_9ZZZZ</name>
<comment type="caution">
    <text evidence="2">The sequence shown here is derived from an EMBL/GenBank/DDBJ whole genome shotgun (WGS) entry which is preliminary data.</text>
</comment>
<protein>
    <recommendedName>
        <fullName evidence="3">Rho termination factor N-terminal domain-containing protein</fullName>
    </recommendedName>
</protein>
<accession>A0A0F9JS69</accession>
<dbReference type="EMBL" id="LAZR01010755">
    <property type="protein sequence ID" value="KKM65266.1"/>
    <property type="molecule type" value="Genomic_DNA"/>
</dbReference>
<organism evidence="2">
    <name type="scientific">marine sediment metagenome</name>
    <dbReference type="NCBI Taxonomy" id="412755"/>
    <lineage>
        <taxon>unclassified sequences</taxon>
        <taxon>metagenomes</taxon>
        <taxon>ecological metagenomes</taxon>
    </lineage>
</organism>
<proteinExistence type="predicted"/>
<dbReference type="AlphaFoldDB" id="A0A0F9JS69"/>
<evidence type="ECO:0000313" key="2">
    <source>
        <dbReference type="EMBL" id="KKM65266.1"/>
    </source>
</evidence>
<gene>
    <name evidence="2" type="ORF">LCGC14_1493090</name>
</gene>
<evidence type="ECO:0000256" key="1">
    <source>
        <dbReference type="SAM" id="MobiDB-lite"/>
    </source>
</evidence>
<sequence>MPCETVVRPGPAKKPQETPATAEVEAPDWSDYSVADLKEECAGHDLKGYSKLKRPALEAVLNAAGATPGGE</sequence>